<comment type="caution">
    <text evidence="1">The sequence shown here is derived from an EMBL/GenBank/DDBJ whole genome shotgun (WGS) entry which is preliminary data.</text>
</comment>
<sequence>MSWQGSVLSAGLATLIGGTGVWLTEALIAPQASQAYTSRLDLFLARESGETYDTLLRRAEMAARAGAQRSFDQDLLITNVSVTVVVEGDGVTVPILALRVDRDEWRARPETTYWATYYRTAEMLLNLPASSLGL</sequence>
<reference evidence="1 2" key="2">
    <citation type="submission" date="2018-06" db="EMBL/GenBank/DDBJ databases">
        <title>Metagenomic assembly of (sub)arctic Cyanobacteria and their associated microbiome from non-axenic cultures.</title>
        <authorList>
            <person name="Baurain D."/>
        </authorList>
    </citation>
    <scope>NUCLEOTIDE SEQUENCE [LARGE SCALE GENOMIC DNA]</scope>
    <source>
        <strain evidence="1">ULC129bin1</strain>
    </source>
</reference>
<name>A0A2W4W7N7_9CYAN</name>
<gene>
    <name evidence="1" type="ORF">DCF25_10285</name>
</gene>
<organism evidence="1 2">
    <name type="scientific">Leptolyngbya foveolarum</name>
    <dbReference type="NCBI Taxonomy" id="47253"/>
    <lineage>
        <taxon>Bacteria</taxon>
        <taxon>Bacillati</taxon>
        <taxon>Cyanobacteriota</taxon>
        <taxon>Cyanophyceae</taxon>
        <taxon>Leptolyngbyales</taxon>
        <taxon>Leptolyngbyaceae</taxon>
        <taxon>Leptolyngbya group</taxon>
        <taxon>Leptolyngbya</taxon>
    </lineage>
</organism>
<proteinExistence type="predicted"/>
<accession>A0A2W4W7N7</accession>
<dbReference type="AlphaFoldDB" id="A0A2W4W7N7"/>
<reference evidence="2" key="1">
    <citation type="submission" date="2018-04" db="EMBL/GenBank/DDBJ databases">
        <authorList>
            <person name="Cornet L."/>
        </authorList>
    </citation>
    <scope>NUCLEOTIDE SEQUENCE [LARGE SCALE GENOMIC DNA]</scope>
</reference>
<evidence type="ECO:0000313" key="1">
    <source>
        <dbReference type="EMBL" id="PZO18175.1"/>
    </source>
</evidence>
<dbReference type="Proteomes" id="UP000249354">
    <property type="component" value="Unassembled WGS sequence"/>
</dbReference>
<evidence type="ECO:0000313" key="2">
    <source>
        <dbReference type="Proteomes" id="UP000249354"/>
    </source>
</evidence>
<dbReference type="EMBL" id="QBMC01000059">
    <property type="protein sequence ID" value="PZO18175.1"/>
    <property type="molecule type" value="Genomic_DNA"/>
</dbReference>
<protein>
    <submittedName>
        <fullName evidence="1">Uncharacterized protein</fullName>
    </submittedName>
</protein>